<proteinExistence type="predicted"/>
<sequence>MKFYDRTEEIATLQRIRKNSNENAQFTVITGRRRIGKTSLVLKAYEDIPILYFFVSRKSENLLCEEFRQEVETKLSIKTGGSPANFAELFDFLMTLSKERNFTLFIDEFQNFARVNPSIFSDMQKIWDLNHFDSKINLIVCGSVYSMMTKIFRDSKEPLYNRQNRFMHVKAFKPSVLKEIMMDSAPGYSNDDLLALYSFTGGVAKYVQLLIEDHAFSVDSMIDSIISSDSVFINEGRSILVEEFGKDYDTYFSILSAIASGNTRRNEIESIIGKEIGGYLTRLEDDYGIIKKAIPLGAKPLSKNTVYEIQDNFFTFWFRFIFKYGHILEIGAYKQMGDLIKRDYPTFSGKMLERYFHAKAAESGKYTIIDSWWDRKGENEIDMIAANEIDRTAEIYEIKRRRKNINIAQLDEKVKVMLPQVPTLKGFSVEIRGLDMENM</sequence>
<keyword evidence="1" id="KW-0547">Nucleotide-binding</keyword>
<accession>A0AC61RE26</accession>
<protein>
    <submittedName>
        <fullName evidence="1">ATP-binding protein</fullName>
    </submittedName>
</protein>
<dbReference type="Proteomes" id="UP000306319">
    <property type="component" value="Unassembled WGS sequence"/>
</dbReference>
<evidence type="ECO:0000313" key="2">
    <source>
        <dbReference type="Proteomes" id="UP000306319"/>
    </source>
</evidence>
<reference evidence="1" key="1">
    <citation type="submission" date="2019-04" db="EMBL/GenBank/DDBJ databases">
        <title>Microbes associate with the intestines of laboratory mice.</title>
        <authorList>
            <person name="Navarre W."/>
            <person name="Wong E."/>
            <person name="Huang K."/>
            <person name="Tropini C."/>
            <person name="Ng K."/>
            <person name="Yu B."/>
        </authorList>
    </citation>
    <scope>NUCLEOTIDE SEQUENCE</scope>
    <source>
        <strain evidence="1">NM04_E33</strain>
    </source>
</reference>
<keyword evidence="1" id="KW-0067">ATP-binding</keyword>
<dbReference type="EMBL" id="SRYB01000027">
    <property type="protein sequence ID" value="TGY77267.1"/>
    <property type="molecule type" value="Genomic_DNA"/>
</dbReference>
<keyword evidence="2" id="KW-1185">Reference proteome</keyword>
<comment type="caution">
    <text evidence="1">The sequence shown here is derived from an EMBL/GenBank/DDBJ whole genome shotgun (WGS) entry which is preliminary data.</text>
</comment>
<organism evidence="1 2">
    <name type="scientific">Lepagella muris</name>
    <dbReference type="NCBI Taxonomy" id="3032870"/>
    <lineage>
        <taxon>Bacteria</taxon>
        <taxon>Pseudomonadati</taxon>
        <taxon>Bacteroidota</taxon>
        <taxon>Bacteroidia</taxon>
        <taxon>Bacteroidales</taxon>
        <taxon>Muribaculaceae</taxon>
        <taxon>Lepagella</taxon>
    </lineage>
</organism>
<evidence type="ECO:0000313" key="1">
    <source>
        <dbReference type="EMBL" id="TGY77267.1"/>
    </source>
</evidence>
<gene>
    <name evidence="1" type="ORF">E5331_15120</name>
</gene>
<name>A0AC61RE26_9BACT</name>